<reference evidence="2" key="1">
    <citation type="journal article" date="2006" name="Proc. Natl. Acad. Sci. U.S.A.">
        <title>The complete genome of Rhodococcus sp. RHA1 provides insights into a catabolic powerhouse.</title>
        <authorList>
            <person name="McLeod M.P."/>
            <person name="Warren R.L."/>
            <person name="Hsiao W.W.L."/>
            <person name="Araki N."/>
            <person name="Myhre M."/>
            <person name="Fernandes C."/>
            <person name="Miyazawa D."/>
            <person name="Wong W."/>
            <person name="Lillquist A.L."/>
            <person name="Wang D."/>
            <person name="Dosanjh M."/>
            <person name="Hara H."/>
            <person name="Petrescu A."/>
            <person name="Morin R.D."/>
            <person name="Yang G."/>
            <person name="Stott J.M."/>
            <person name="Schein J.E."/>
            <person name="Shin H."/>
            <person name="Smailus D."/>
            <person name="Siddiqui A.S."/>
            <person name="Marra M.A."/>
            <person name="Jones S.J.M."/>
            <person name="Holt R."/>
            <person name="Brinkman F.S.L."/>
            <person name="Miyauchi K."/>
            <person name="Fukuda M."/>
            <person name="Davies J.E."/>
            <person name="Mohn W.W."/>
            <person name="Eltis L.D."/>
        </authorList>
    </citation>
    <scope>NUCLEOTIDE SEQUENCE [LARGE SCALE GENOMIC DNA]</scope>
    <source>
        <strain evidence="2">RHA1</strain>
    </source>
</reference>
<evidence type="ECO:0000313" key="1">
    <source>
        <dbReference type="EMBL" id="ABG94961.1"/>
    </source>
</evidence>
<organism evidence="1 2">
    <name type="scientific">Rhodococcus jostii (strain RHA1)</name>
    <dbReference type="NCBI Taxonomy" id="101510"/>
    <lineage>
        <taxon>Bacteria</taxon>
        <taxon>Bacillati</taxon>
        <taxon>Actinomycetota</taxon>
        <taxon>Actinomycetes</taxon>
        <taxon>Mycobacteriales</taxon>
        <taxon>Nocardiaceae</taxon>
        <taxon>Rhodococcus</taxon>
    </lineage>
</organism>
<dbReference type="Proteomes" id="UP000008710">
    <property type="component" value="Chromosome"/>
</dbReference>
<dbReference type="KEGG" id="rha:RHA1_ro03158"/>
<proteinExistence type="predicted"/>
<dbReference type="HOGENOM" id="CLU_2370901_0_0_11"/>
<protein>
    <submittedName>
        <fullName evidence="1">Uncharacterized protein</fullName>
    </submittedName>
</protein>
<dbReference type="AlphaFoldDB" id="Q0SBX5"/>
<evidence type="ECO:0000313" key="2">
    <source>
        <dbReference type="Proteomes" id="UP000008710"/>
    </source>
</evidence>
<accession>Q0SBX5</accession>
<name>Q0SBX5_RHOJR</name>
<gene>
    <name evidence="1" type="ordered locus">RHA1_ro03158</name>
</gene>
<dbReference type="EMBL" id="CP000431">
    <property type="protein sequence ID" value="ABG94961.1"/>
    <property type="molecule type" value="Genomic_DNA"/>
</dbReference>
<sequence>MSSGLGAVARKSKPLSRCCCVGRTLRRYGCDRAKETEASMSLSRTQTCRMRGLCSRSSDTPATLRAARSSTATGRVNWSDDLHRSYSCLSKGSTQ</sequence>